<feature type="transmembrane region" description="Helical" evidence="2">
    <location>
        <begin position="131"/>
        <end position="151"/>
    </location>
</feature>
<feature type="region of interest" description="Disordered" evidence="1">
    <location>
        <begin position="297"/>
        <end position="317"/>
    </location>
</feature>
<dbReference type="Proteomes" id="UP001465755">
    <property type="component" value="Unassembled WGS sequence"/>
</dbReference>
<keyword evidence="2" id="KW-0472">Membrane</keyword>
<feature type="transmembrane region" description="Helical" evidence="2">
    <location>
        <begin position="177"/>
        <end position="197"/>
    </location>
</feature>
<feature type="transmembrane region" description="Helical" evidence="2">
    <location>
        <begin position="255"/>
        <end position="278"/>
    </location>
</feature>
<keyword evidence="4" id="KW-1185">Reference proteome</keyword>
<dbReference type="EMBL" id="JALJOQ010000196">
    <property type="protein sequence ID" value="KAK9790137.1"/>
    <property type="molecule type" value="Genomic_DNA"/>
</dbReference>
<organism evidence="3 4">
    <name type="scientific">Symbiochloris irregularis</name>
    <dbReference type="NCBI Taxonomy" id="706552"/>
    <lineage>
        <taxon>Eukaryota</taxon>
        <taxon>Viridiplantae</taxon>
        <taxon>Chlorophyta</taxon>
        <taxon>core chlorophytes</taxon>
        <taxon>Trebouxiophyceae</taxon>
        <taxon>Trebouxiales</taxon>
        <taxon>Trebouxiaceae</taxon>
        <taxon>Symbiochloris</taxon>
    </lineage>
</organism>
<comment type="caution">
    <text evidence="3">The sequence shown here is derived from an EMBL/GenBank/DDBJ whole genome shotgun (WGS) entry which is preliminary data.</text>
</comment>
<feature type="transmembrane region" description="Helical" evidence="2">
    <location>
        <begin position="75"/>
        <end position="97"/>
    </location>
</feature>
<protein>
    <submittedName>
        <fullName evidence="3">Uncharacterized protein</fullName>
    </submittedName>
</protein>
<reference evidence="3 4" key="1">
    <citation type="journal article" date="2024" name="Nat. Commun.">
        <title>Phylogenomics reveals the evolutionary origins of lichenization in chlorophyte algae.</title>
        <authorList>
            <person name="Puginier C."/>
            <person name="Libourel C."/>
            <person name="Otte J."/>
            <person name="Skaloud P."/>
            <person name="Haon M."/>
            <person name="Grisel S."/>
            <person name="Petersen M."/>
            <person name="Berrin J.G."/>
            <person name="Delaux P.M."/>
            <person name="Dal Grande F."/>
            <person name="Keller J."/>
        </authorList>
    </citation>
    <scope>NUCLEOTIDE SEQUENCE [LARGE SCALE GENOMIC DNA]</scope>
    <source>
        <strain evidence="3 4">SAG 2036</strain>
    </source>
</reference>
<evidence type="ECO:0000313" key="3">
    <source>
        <dbReference type="EMBL" id="KAK9790137.1"/>
    </source>
</evidence>
<sequence length="359" mass="40120">MTRKETLCHTIGVASGSSTGTGSYTSGDIGTPSLTSSLGFYFGAIFFIIGSFSFADLDTVGNESVVGAGECMKNSYEWLVLFTYLVGNVLWQPAVYFQVLEAMNHDYEAKYEEWFLSGKVGKKPRYRWIGIYWWSLEWWGGMCYFIGVIGYNTASIVSIIAECTYVNADLYDWIVDYNYIGAGILFLFAGGLYIMAYDDIWLVSAIFIPLSKKKATSLMWWALWTYWWGGVLFCMSGIFLYWYSDTYVAISLTQYAIETAVGFGGGAVLFHIGALLLLMRQARGRCRPSFAQIHSRYDPTAPTKERREEGATAKGIPQGFTKQAHYPNLTGANVSNPDIDSAHGPNENNGYHANKVEQV</sequence>
<evidence type="ECO:0000256" key="2">
    <source>
        <dbReference type="SAM" id="Phobius"/>
    </source>
</evidence>
<evidence type="ECO:0000256" key="1">
    <source>
        <dbReference type="SAM" id="MobiDB-lite"/>
    </source>
</evidence>
<feature type="transmembrane region" description="Helical" evidence="2">
    <location>
        <begin position="218"/>
        <end position="243"/>
    </location>
</feature>
<keyword evidence="2" id="KW-1133">Transmembrane helix</keyword>
<name>A0AAW1NSH6_9CHLO</name>
<proteinExistence type="predicted"/>
<evidence type="ECO:0000313" key="4">
    <source>
        <dbReference type="Proteomes" id="UP001465755"/>
    </source>
</evidence>
<gene>
    <name evidence="3" type="ORF">WJX73_005894</name>
</gene>
<feature type="region of interest" description="Disordered" evidence="1">
    <location>
        <begin position="331"/>
        <end position="359"/>
    </location>
</feature>
<keyword evidence="2" id="KW-0812">Transmembrane</keyword>
<accession>A0AAW1NSH6</accession>
<feature type="transmembrane region" description="Helical" evidence="2">
    <location>
        <begin position="38"/>
        <end position="55"/>
    </location>
</feature>
<dbReference type="AlphaFoldDB" id="A0AAW1NSH6"/>